<gene>
    <name evidence="2" type="ORF">QP451_11485</name>
</gene>
<sequence>HQLAAVFTNARVIERIGGHATCPEAETIAARLRLEHSDESVEAWLGAHAARDDDSTTSTATGPPPRPCRATLPPRPPCPWPRPAATWAP</sequence>
<dbReference type="EMBL" id="JASOPA010000113">
    <property type="protein sequence ID" value="MDK7243621.1"/>
    <property type="molecule type" value="Genomic_DNA"/>
</dbReference>
<organism evidence="2 3">
    <name type="scientific">Neisseria subflava</name>
    <dbReference type="NCBI Taxonomy" id="28449"/>
    <lineage>
        <taxon>Bacteria</taxon>
        <taxon>Pseudomonadati</taxon>
        <taxon>Pseudomonadota</taxon>
        <taxon>Betaproteobacteria</taxon>
        <taxon>Neisseriales</taxon>
        <taxon>Neisseriaceae</taxon>
        <taxon>Neisseria</taxon>
    </lineage>
</organism>
<feature type="region of interest" description="Disordered" evidence="1">
    <location>
        <begin position="43"/>
        <end position="89"/>
    </location>
</feature>
<evidence type="ECO:0000313" key="3">
    <source>
        <dbReference type="Proteomes" id="UP001236303"/>
    </source>
</evidence>
<evidence type="ECO:0000313" key="2">
    <source>
        <dbReference type="EMBL" id="MDK7243621.1"/>
    </source>
</evidence>
<dbReference type="Proteomes" id="UP001236303">
    <property type="component" value="Unassembled WGS sequence"/>
</dbReference>
<accession>A0AAW6YAF3</accession>
<reference evidence="2" key="1">
    <citation type="submission" date="2023-05" db="EMBL/GenBank/DDBJ databases">
        <title>Cataloging the Phylogenetic Diversity of Human Bladder Bacteria.</title>
        <authorList>
            <person name="Du J."/>
        </authorList>
    </citation>
    <scope>NUCLEOTIDE SEQUENCE</scope>
    <source>
        <strain evidence="2">UMB1050</strain>
    </source>
</reference>
<dbReference type="AlphaFoldDB" id="A0AAW6YAF3"/>
<evidence type="ECO:0000256" key="1">
    <source>
        <dbReference type="SAM" id="MobiDB-lite"/>
    </source>
</evidence>
<proteinExistence type="predicted"/>
<feature type="non-terminal residue" evidence="2">
    <location>
        <position position="89"/>
    </location>
</feature>
<dbReference type="RefSeq" id="WP_285071639.1">
    <property type="nucleotide sequence ID" value="NZ_JASOPA010000113.1"/>
</dbReference>
<name>A0AAW6YAF3_NEISU</name>
<comment type="caution">
    <text evidence="2">The sequence shown here is derived from an EMBL/GenBank/DDBJ whole genome shotgun (WGS) entry which is preliminary data.</text>
</comment>
<feature type="compositionally biased region" description="Pro residues" evidence="1">
    <location>
        <begin position="62"/>
        <end position="82"/>
    </location>
</feature>
<feature type="non-terminal residue" evidence="2">
    <location>
        <position position="1"/>
    </location>
</feature>
<protein>
    <submittedName>
        <fullName evidence="2">Uncharacterized protein</fullName>
    </submittedName>
</protein>